<dbReference type="AlphaFoldDB" id="A0A1V6RZ00"/>
<dbReference type="PANTHER" id="PTHR42109:SF2">
    <property type="entry name" value="INTEGRAL MEMBRANE PROTEIN"/>
    <property type="match status" value="1"/>
</dbReference>
<name>A0A1V6RZ00_9EURO</name>
<organism evidence="4 5">
    <name type="scientific">Penicillium vulpinum</name>
    <dbReference type="NCBI Taxonomy" id="29845"/>
    <lineage>
        <taxon>Eukaryota</taxon>
        <taxon>Fungi</taxon>
        <taxon>Dikarya</taxon>
        <taxon>Ascomycota</taxon>
        <taxon>Pezizomycotina</taxon>
        <taxon>Eurotiomycetes</taxon>
        <taxon>Eurotiomycetidae</taxon>
        <taxon>Eurotiales</taxon>
        <taxon>Aspergillaceae</taxon>
        <taxon>Penicillium</taxon>
    </lineage>
</organism>
<feature type="transmembrane region" description="Helical" evidence="1">
    <location>
        <begin position="32"/>
        <end position="60"/>
    </location>
</feature>
<dbReference type="Proteomes" id="UP000191518">
    <property type="component" value="Unassembled WGS sequence"/>
</dbReference>
<dbReference type="Pfam" id="PF24800">
    <property type="entry name" value="DUF7702"/>
    <property type="match status" value="1"/>
</dbReference>
<evidence type="ECO:0000256" key="2">
    <source>
        <dbReference type="SAM" id="SignalP"/>
    </source>
</evidence>
<comment type="caution">
    <text evidence="4">The sequence shown here is derived from an EMBL/GenBank/DDBJ whole genome shotgun (WGS) entry which is preliminary data.</text>
</comment>
<evidence type="ECO:0000259" key="3">
    <source>
        <dbReference type="Pfam" id="PF24800"/>
    </source>
</evidence>
<accession>A0A1V6RZ00</accession>
<dbReference type="EMBL" id="MDYP01000016">
    <property type="protein sequence ID" value="OQE06739.1"/>
    <property type="molecule type" value="Genomic_DNA"/>
</dbReference>
<feature type="chain" id="PRO_5013206766" description="DUF7702 domain-containing protein" evidence="2">
    <location>
        <begin position="18"/>
        <end position="223"/>
    </location>
</feature>
<proteinExistence type="predicted"/>
<dbReference type="InterPro" id="IPR056119">
    <property type="entry name" value="DUF7702"/>
</dbReference>
<feature type="transmembrane region" description="Helical" evidence="1">
    <location>
        <begin position="183"/>
        <end position="205"/>
    </location>
</feature>
<feature type="transmembrane region" description="Helical" evidence="1">
    <location>
        <begin position="143"/>
        <end position="163"/>
    </location>
</feature>
<dbReference type="PANTHER" id="PTHR42109">
    <property type="entry name" value="UNPLACED GENOMIC SCAFFOLD UM_SCAF_CONTIG_1.265, WHOLE GENOME SHOTGUN SEQUENCE"/>
    <property type="match status" value="1"/>
</dbReference>
<feature type="transmembrane region" description="Helical" evidence="1">
    <location>
        <begin position="112"/>
        <end position="131"/>
    </location>
</feature>
<feature type="transmembrane region" description="Helical" evidence="1">
    <location>
        <begin position="72"/>
        <end position="92"/>
    </location>
</feature>
<evidence type="ECO:0000313" key="4">
    <source>
        <dbReference type="EMBL" id="OQE06739.1"/>
    </source>
</evidence>
<keyword evidence="5" id="KW-1185">Reference proteome</keyword>
<feature type="signal peptide" evidence="2">
    <location>
        <begin position="1"/>
        <end position="17"/>
    </location>
</feature>
<protein>
    <recommendedName>
        <fullName evidence="3">DUF7702 domain-containing protein</fullName>
    </recommendedName>
</protein>
<evidence type="ECO:0000313" key="5">
    <source>
        <dbReference type="Proteomes" id="UP000191518"/>
    </source>
</evidence>
<evidence type="ECO:0000256" key="1">
    <source>
        <dbReference type="SAM" id="Phobius"/>
    </source>
</evidence>
<sequence>MAWIILTFFSIIRITAGILVIIGQESSSTGVMVASVIFLNAGVFPLIAATLGLIRIITALEREMNQQIRQCLVVSRILFIVGIGLTVAGGALEGSDTTSDVLIGVKLVKSGYIIVVVFVGCLLAMQVYFWTHRSSLSATSRTVLNATALATPFIVVRIVYLFLSVFEPSDLRWNDLSGPIAPFLTMGLLMEYAVVSIYLITGFIIPSWRNIEKPEILLSEATR</sequence>
<keyword evidence="1" id="KW-1133">Transmembrane helix</keyword>
<keyword evidence="1" id="KW-0472">Membrane</keyword>
<reference evidence="5" key="1">
    <citation type="journal article" date="2017" name="Nat. Microbiol.">
        <title>Global analysis of biosynthetic gene clusters reveals vast potential of secondary metabolite production in Penicillium species.</title>
        <authorList>
            <person name="Nielsen J.C."/>
            <person name="Grijseels S."/>
            <person name="Prigent S."/>
            <person name="Ji B."/>
            <person name="Dainat J."/>
            <person name="Nielsen K.F."/>
            <person name="Frisvad J.C."/>
            <person name="Workman M."/>
            <person name="Nielsen J."/>
        </authorList>
    </citation>
    <scope>NUCLEOTIDE SEQUENCE [LARGE SCALE GENOMIC DNA]</scope>
    <source>
        <strain evidence="5">IBT 29486</strain>
    </source>
</reference>
<keyword evidence="2" id="KW-0732">Signal</keyword>
<gene>
    <name evidence="4" type="ORF">PENVUL_c016G07568</name>
</gene>
<keyword evidence="1" id="KW-0812">Transmembrane</keyword>
<feature type="domain" description="DUF7702" evidence="3">
    <location>
        <begin position="2"/>
        <end position="204"/>
    </location>
</feature>